<comment type="subcellular location">
    <subcellularLocation>
        <location evidence="1">Cell membrane</location>
        <topology evidence="1">Multi-pass membrane protein</topology>
    </subcellularLocation>
</comment>
<name>A0A8H9M3B3_9ALTE</name>
<keyword evidence="3" id="KW-1003">Cell membrane</keyword>
<evidence type="ECO:0000256" key="5">
    <source>
        <dbReference type="ARBA" id="ARBA00022989"/>
    </source>
</evidence>
<accession>A0A8H9M3B3</accession>
<evidence type="ECO:0000313" key="9">
    <source>
        <dbReference type="EMBL" id="MBJ2138759.1"/>
    </source>
</evidence>
<feature type="transmembrane region" description="Helical" evidence="7">
    <location>
        <begin position="134"/>
        <end position="156"/>
    </location>
</feature>
<evidence type="ECO:0000313" key="8">
    <source>
        <dbReference type="EMBL" id="GGZ83506.1"/>
    </source>
</evidence>
<feature type="transmembrane region" description="Helical" evidence="7">
    <location>
        <begin position="7"/>
        <end position="26"/>
    </location>
</feature>
<reference evidence="9 11" key="3">
    <citation type="submission" date="2020-12" db="EMBL/GenBank/DDBJ databases">
        <title>Draft genome sequences of nine environmental bacterial isolates colonizing plastic.</title>
        <authorList>
            <person name="Borre I."/>
            <person name="Sonnenschein E.C."/>
        </authorList>
    </citation>
    <scope>NUCLEOTIDE SEQUENCE [LARGE SCALE GENOMIC DNA]</scope>
    <source>
        <strain evidence="9 11">IB30</strain>
    </source>
</reference>
<dbReference type="EMBL" id="JAEILT010000047">
    <property type="protein sequence ID" value="MBJ2138759.1"/>
    <property type="molecule type" value="Genomic_DNA"/>
</dbReference>
<keyword evidence="4 7" id="KW-0812">Transmembrane</keyword>
<dbReference type="AlphaFoldDB" id="A0A8H9M3B3"/>
<reference evidence="8" key="2">
    <citation type="submission" date="2020-09" db="EMBL/GenBank/DDBJ databases">
        <authorList>
            <person name="Sun Q."/>
            <person name="Kim S."/>
        </authorList>
    </citation>
    <scope>NUCLEOTIDE SEQUENCE</scope>
    <source>
        <strain evidence="8">KCTC 32337</strain>
    </source>
</reference>
<comment type="caution">
    <text evidence="8">The sequence shown here is derived from an EMBL/GenBank/DDBJ whole genome shotgun (WGS) entry which is preliminary data.</text>
</comment>
<feature type="transmembrane region" description="Helical" evidence="7">
    <location>
        <begin position="38"/>
        <end position="55"/>
    </location>
</feature>
<dbReference type="RefSeq" id="WP_007991808.1">
    <property type="nucleotide sequence ID" value="NZ_BMZC01000024.1"/>
</dbReference>
<evidence type="ECO:0000256" key="6">
    <source>
        <dbReference type="ARBA" id="ARBA00023136"/>
    </source>
</evidence>
<dbReference type="Gene3D" id="1.10.1760.20">
    <property type="match status" value="1"/>
</dbReference>
<feature type="transmembrane region" description="Helical" evidence="7">
    <location>
        <begin position="108"/>
        <end position="127"/>
    </location>
</feature>
<dbReference type="GO" id="GO:0005886">
    <property type="term" value="C:plasma membrane"/>
    <property type="evidence" value="ECO:0007669"/>
    <property type="project" value="UniProtKB-SubCell"/>
</dbReference>
<dbReference type="Proteomes" id="UP000649232">
    <property type="component" value="Unassembled WGS sequence"/>
</dbReference>
<protein>
    <submittedName>
        <fullName evidence="9">Energy-coupling factor ABC transporter permease</fullName>
    </submittedName>
</protein>
<keyword evidence="5 7" id="KW-1133">Transmembrane helix</keyword>
<dbReference type="EMBL" id="BMZC01000024">
    <property type="protein sequence ID" value="GGZ83506.1"/>
    <property type="molecule type" value="Genomic_DNA"/>
</dbReference>
<dbReference type="Pfam" id="PF01891">
    <property type="entry name" value="CbiM"/>
    <property type="match status" value="1"/>
</dbReference>
<evidence type="ECO:0000256" key="3">
    <source>
        <dbReference type="ARBA" id="ARBA00022475"/>
    </source>
</evidence>
<gene>
    <name evidence="8" type="ORF">GCM10011274_46360</name>
    <name evidence="9" type="ORF">JEU11_20110</name>
</gene>
<sequence>MLEYTTNIQYLAWVGYAACLMAVIRFLPLSSLVKDKKIQHLVFGSAASVFFLWIFQTGIYPGLQVHFLWLTALMLVLGFRWAVISSFLALLGITVVGEESWRMFGVNGLLGVLAPLSLSYLIYSFVFHKLSRHVFVYIFLCAFLPGALMMAVKMYLLGGYFYLDGQYDWHTIQDNYLVLIWLLLFPEGMLNGMTMTLMIIYKPQWAYTFYEKFYIHKK</sequence>
<evidence type="ECO:0000313" key="11">
    <source>
        <dbReference type="Proteomes" id="UP000649232"/>
    </source>
</evidence>
<dbReference type="GO" id="GO:0000041">
    <property type="term" value="P:transition metal ion transport"/>
    <property type="evidence" value="ECO:0007669"/>
    <property type="project" value="InterPro"/>
</dbReference>
<feature type="transmembrane region" description="Helical" evidence="7">
    <location>
        <begin position="67"/>
        <end position="96"/>
    </location>
</feature>
<evidence type="ECO:0000256" key="4">
    <source>
        <dbReference type="ARBA" id="ARBA00022692"/>
    </source>
</evidence>
<keyword evidence="6 7" id="KW-0472">Membrane</keyword>
<dbReference type="InterPro" id="IPR002751">
    <property type="entry name" value="CbiM/NikMN"/>
</dbReference>
<reference evidence="8" key="1">
    <citation type="journal article" date="2014" name="Int. J. Syst. Evol. Microbiol.">
        <title>Complete genome sequence of Corynebacterium casei LMG S-19264T (=DSM 44701T), isolated from a smear-ripened cheese.</title>
        <authorList>
            <consortium name="US DOE Joint Genome Institute (JGI-PGF)"/>
            <person name="Walter F."/>
            <person name="Albersmeier A."/>
            <person name="Kalinowski J."/>
            <person name="Ruckert C."/>
        </authorList>
    </citation>
    <scope>NUCLEOTIDE SEQUENCE</scope>
    <source>
        <strain evidence="8">KCTC 32337</strain>
    </source>
</reference>
<evidence type="ECO:0000313" key="10">
    <source>
        <dbReference type="Proteomes" id="UP000622604"/>
    </source>
</evidence>
<organism evidence="8 10">
    <name type="scientific">Paraglaciecola chathamensis</name>
    <dbReference type="NCBI Taxonomy" id="368405"/>
    <lineage>
        <taxon>Bacteria</taxon>
        <taxon>Pseudomonadati</taxon>
        <taxon>Pseudomonadota</taxon>
        <taxon>Gammaproteobacteria</taxon>
        <taxon>Alteromonadales</taxon>
        <taxon>Alteromonadaceae</taxon>
        <taxon>Paraglaciecola</taxon>
    </lineage>
</organism>
<evidence type="ECO:0000256" key="7">
    <source>
        <dbReference type="SAM" id="Phobius"/>
    </source>
</evidence>
<evidence type="ECO:0000256" key="1">
    <source>
        <dbReference type="ARBA" id="ARBA00004651"/>
    </source>
</evidence>
<keyword evidence="2" id="KW-0813">Transport</keyword>
<proteinExistence type="predicted"/>
<dbReference type="Proteomes" id="UP000622604">
    <property type="component" value="Unassembled WGS sequence"/>
</dbReference>
<evidence type="ECO:0000256" key="2">
    <source>
        <dbReference type="ARBA" id="ARBA00022448"/>
    </source>
</evidence>
<feature type="transmembrane region" description="Helical" evidence="7">
    <location>
        <begin position="176"/>
        <end position="201"/>
    </location>
</feature>